<feature type="region of interest" description="Disordered" evidence="1">
    <location>
        <begin position="320"/>
        <end position="339"/>
    </location>
</feature>
<feature type="compositionally biased region" description="Basic residues" evidence="1">
    <location>
        <begin position="136"/>
        <end position="147"/>
    </location>
</feature>
<dbReference type="AlphaFoldDB" id="A0A0H2S9R4"/>
<feature type="compositionally biased region" description="Low complexity" evidence="1">
    <location>
        <begin position="243"/>
        <end position="259"/>
    </location>
</feature>
<evidence type="ECO:0000313" key="2">
    <source>
        <dbReference type="EMBL" id="KLO13606.1"/>
    </source>
</evidence>
<sequence>MSISNDQETSNSAFLEKPSVFEENRKICREFGLKECKDEHRNLQRFVSQAIIALLSKHGLKQRDGEPYTCSCPKGFLQDPHGWVDERGLRFIGWPEGLPKAAISVWPTRTLFAIAVLFIRDSIHLEELKEDEKEKKGPKRVFRKRLSQARTTKPPPRIQTPESEDEAEETPCPSSSRHKNANEELHEEEKEHSEAKATKRRRTRGSDAGDITTSPLSISRSFASTSTAVSRCIVTKSTPLAEVTLTTKPVSSSSSSVHSRTSKETSSEESSSTETSSSEEESDSDETASEAESIIESCGPSKNLNSKEANYDASCSPVISTTAERSSSLHTTPASKGCRTPLVSFKGMSHSLQLETPFQETLFDLPFGVEATDLTPTIVRHLLSPVQSEQTGTSESETESEEEEESSEDEVKEVGAKYTAKRKAEFSPQRGNKRGRVS</sequence>
<evidence type="ECO:0000313" key="3">
    <source>
        <dbReference type="Proteomes" id="UP000053477"/>
    </source>
</evidence>
<organism evidence="2 3">
    <name type="scientific">Schizopora paradoxa</name>
    <dbReference type="NCBI Taxonomy" id="27342"/>
    <lineage>
        <taxon>Eukaryota</taxon>
        <taxon>Fungi</taxon>
        <taxon>Dikarya</taxon>
        <taxon>Basidiomycota</taxon>
        <taxon>Agaricomycotina</taxon>
        <taxon>Agaricomycetes</taxon>
        <taxon>Hymenochaetales</taxon>
        <taxon>Schizoporaceae</taxon>
        <taxon>Schizopora</taxon>
    </lineage>
</organism>
<dbReference type="OrthoDB" id="3269881at2759"/>
<evidence type="ECO:0000256" key="1">
    <source>
        <dbReference type="SAM" id="MobiDB-lite"/>
    </source>
</evidence>
<keyword evidence="3" id="KW-1185">Reference proteome</keyword>
<feature type="compositionally biased region" description="Acidic residues" evidence="1">
    <location>
        <begin position="277"/>
        <end position="289"/>
    </location>
</feature>
<feature type="region of interest" description="Disordered" evidence="1">
    <location>
        <begin position="383"/>
        <end position="438"/>
    </location>
</feature>
<gene>
    <name evidence="2" type="ORF">SCHPADRAFT_940266</name>
</gene>
<dbReference type="InParanoid" id="A0A0H2S9R4"/>
<feature type="compositionally biased region" description="Polar residues" evidence="1">
    <location>
        <begin position="320"/>
        <end position="334"/>
    </location>
</feature>
<feature type="compositionally biased region" description="Basic and acidic residues" evidence="1">
    <location>
        <begin position="180"/>
        <end position="197"/>
    </location>
</feature>
<name>A0A0H2S9R4_9AGAM</name>
<proteinExistence type="predicted"/>
<reference evidence="2 3" key="1">
    <citation type="submission" date="2015-04" db="EMBL/GenBank/DDBJ databases">
        <title>Complete genome sequence of Schizopora paradoxa KUC8140, a cosmopolitan wood degrader in East Asia.</title>
        <authorList>
            <consortium name="DOE Joint Genome Institute"/>
            <person name="Min B."/>
            <person name="Park H."/>
            <person name="Jang Y."/>
            <person name="Kim J.-J."/>
            <person name="Kim K.H."/>
            <person name="Pangilinan J."/>
            <person name="Lipzen A."/>
            <person name="Riley R."/>
            <person name="Grigoriev I.V."/>
            <person name="Spatafora J.W."/>
            <person name="Choi I.-G."/>
        </authorList>
    </citation>
    <scope>NUCLEOTIDE SEQUENCE [LARGE SCALE GENOMIC DNA]</scope>
    <source>
        <strain evidence="2 3">KUC8140</strain>
    </source>
</reference>
<dbReference type="EMBL" id="KQ085957">
    <property type="protein sequence ID" value="KLO13606.1"/>
    <property type="molecule type" value="Genomic_DNA"/>
</dbReference>
<protein>
    <submittedName>
        <fullName evidence="2">Uncharacterized protein</fullName>
    </submittedName>
</protein>
<accession>A0A0H2S9R4</accession>
<feature type="compositionally biased region" description="Acidic residues" evidence="1">
    <location>
        <begin position="396"/>
        <end position="411"/>
    </location>
</feature>
<feature type="region of interest" description="Disordered" evidence="1">
    <location>
        <begin position="130"/>
        <end position="313"/>
    </location>
</feature>
<feature type="compositionally biased region" description="Polar residues" evidence="1">
    <location>
        <begin position="211"/>
        <end position="229"/>
    </location>
</feature>
<dbReference type="Proteomes" id="UP000053477">
    <property type="component" value="Unassembled WGS sequence"/>
</dbReference>